<keyword evidence="2" id="KW-0804">Transcription</keyword>
<dbReference type="OrthoDB" id="340681at2759"/>
<dbReference type="AlphaFoldDB" id="A0A1D2NAW7"/>
<evidence type="ECO:0000313" key="3">
    <source>
        <dbReference type="Proteomes" id="UP000094527"/>
    </source>
</evidence>
<protein>
    <submittedName>
        <fullName evidence="2">DNA-directed RNA polymerase III subunit RPC5</fullName>
    </submittedName>
</protein>
<keyword evidence="2" id="KW-0240">DNA-directed RNA polymerase</keyword>
<sequence>MFEEMEETVVCEIPVYLTKALSKKLFLVQYPQRPATVSMKNAEILEVCVKLKCCKLLNDKWKFNNWNCYYLQSKLKPTLNKLQFTLGVETDSSYYDEYHGEVLAEAAEGLGLNEDEYIPDTRKKIDKTTLESCSNPKLTNSSRYVAGIIKDGAVHLTPLKSIVQMKTTLPFLNKADKARAKHENTGAETEDEAEEEATKVTIKFKRNQQGDPTKPMTSKSSFSARKKEEEEPWMPLKYEDNNPIVAAQLCTQNMDNDVPMYVLTQKDYLSKLFPKHVDAVMDGSDSKSKTQAPQRINIQGMKELNLQDQLKVLMINGKVMHYDQIIDFLKTRLRVSIDETSILRHLQAAAVLVQGCWVVRSEIVYPDGFKSNINGIPGPVMQAARDTVLSLFTEQRFVERRKLAPLLHLPTEEVKEILSNVSRRVVKKGWEFFLPYDHSFISKYPEVVQRQHMVWEIKNQHRSRKASESNKDNLRPPTRSPPRRRHSRTMSYSSDESGTESENRARRASGGGPGGGGRQRRPSSRSTSESSLLGVPSKVES</sequence>
<keyword evidence="3" id="KW-1185">Reference proteome</keyword>
<feature type="region of interest" description="Disordered" evidence="1">
    <location>
        <begin position="205"/>
        <end position="231"/>
    </location>
</feature>
<dbReference type="GO" id="GO:0005666">
    <property type="term" value="C:RNA polymerase III complex"/>
    <property type="evidence" value="ECO:0007669"/>
    <property type="project" value="TreeGrafter"/>
</dbReference>
<dbReference type="PANTHER" id="PTHR12069">
    <property type="entry name" value="DNA-DIRECTED RNA POLYMERASES III 80 KDA POLYPEPTIDE RNA POLYMERASE III SUBUNIT 5"/>
    <property type="match status" value="1"/>
</dbReference>
<dbReference type="STRING" id="48709.A0A1D2NAW7"/>
<reference evidence="2 3" key="1">
    <citation type="journal article" date="2016" name="Genome Biol. Evol.">
        <title>Gene Family Evolution Reflects Adaptation to Soil Environmental Stressors in the Genome of the Collembolan Orchesella cincta.</title>
        <authorList>
            <person name="Faddeeva-Vakhrusheva A."/>
            <person name="Derks M.F."/>
            <person name="Anvar S.Y."/>
            <person name="Agamennone V."/>
            <person name="Suring W."/>
            <person name="Smit S."/>
            <person name="van Straalen N.M."/>
            <person name="Roelofs D."/>
        </authorList>
    </citation>
    <scope>NUCLEOTIDE SEQUENCE [LARGE SCALE GENOMIC DNA]</scope>
    <source>
        <tissue evidence="2">Mixed pool</tissue>
    </source>
</reference>
<comment type="caution">
    <text evidence="2">The sequence shown here is derived from an EMBL/GenBank/DDBJ whole genome shotgun (WGS) entry which is preliminary data.</text>
</comment>
<proteinExistence type="predicted"/>
<feature type="region of interest" description="Disordered" evidence="1">
    <location>
        <begin position="459"/>
        <end position="541"/>
    </location>
</feature>
<dbReference type="GO" id="GO:0042797">
    <property type="term" value="P:tRNA transcription by RNA polymerase III"/>
    <property type="evidence" value="ECO:0007669"/>
    <property type="project" value="TreeGrafter"/>
</dbReference>
<feature type="compositionally biased region" description="Basic and acidic residues" evidence="1">
    <location>
        <begin position="459"/>
        <end position="474"/>
    </location>
</feature>
<dbReference type="EMBL" id="LJIJ01000113">
    <property type="protein sequence ID" value="ODN02398.1"/>
    <property type="molecule type" value="Genomic_DNA"/>
</dbReference>
<accession>A0A1D2NAW7</accession>
<dbReference type="Proteomes" id="UP000094527">
    <property type="component" value="Unassembled WGS sequence"/>
</dbReference>
<evidence type="ECO:0000313" key="2">
    <source>
        <dbReference type="EMBL" id="ODN02398.1"/>
    </source>
</evidence>
<evidence type="ECO:0000256" key="1">
    <source>
        <dbReference type="SAM" id="MobiDB-lite"/>
    </source>
</evidence>
<name>A0A1D2NAW7_ORCCI</name>
<dbReference type="PANTHER" id="PTHR12069:SF0">
    <property type="entry name" value="DNA-DIRECTED RNA POLYMERASE III SUBUNIT RPC5"/>
    <property type="match status" value="1"/>
</dbReference>
<organism evidence="2 3">
    <name type="scientific">Orchesella cincta</name>
    <name type="common">Springtail</name>
    <name type="synonym">Podura cincta</name>
    <dbReference type="NCBI Taxonomy" id="48709"/>
    <lineage>
        <taxon>Eukaryota</taxon>
        <taxon>Metazoa</taxon>
        <taxon>Ecdysozoa</taxon>
        <taxon>Arthropoda</taxon>
        <taxon>Hexapoda</taxon>
        <taxon>Collembola</taxon>
        <taxon>Entomobryomorpha</taxon>
        <taxon>Entomobryoidea</taxon>
        <taxon>Orchesellidae</taxon>
        <taxon>Orchesellinae</taxon>
        <taxon>Orchesella</taxon>
    </lineage>
</organism>
<feature type="compositionally biased region" description="Polar residues" evidence="1">
    <location>
        <begin position="207"/>
        <end position="223"/>
    </location>
</feature>
<gene>
    <name evidence="2" type="ORF">Ocin01_04300</name>
</gene>
<dbReference type="InterPro" id="IPR006886">
    <property type="entry name" value="RNA_pol_III_Rpc5"/>
</dbReference>
<dbReference type="Pfam" id="PF04801">
    <property type="entry name" value="RPC5"/>
    <property type="match status" value="1"/>
</dbReference>
<dbReference type="OMA" id="NEMDWAK"/>